<gene>
    <name evidence="1" type="ORF">FCM35_KLT04076</name>
</gene>
<evidence type="ECO:0000313" key="1">
    <source>
        <dbReference type="EMBL" id="KAF3330722.1"/>
    </source>
</evidence>
<protein>
    <submittedName>
        <fullName evidence="1">Uncharacterized protein</fullName>
    </submittedName>
</protein>
<name>A0A833R0Y1_9POAL</name>
<dbReference type="EMBL" id="SWLB01000013">
    <property type="protein sequence ID" value="KAF3330722.1"/>
    <property type="molecule type" value="Genomic_DNA"/>
</dbReference>
<proteinExistence type="predicted"/>
<dbReference type="AlphaFoldDB" id="A0A833R0Y1"/>
<keyword evidence="2" id="KW-1185">Reference proteome</keyword>
<dbReference type="Proteomes" id="UP000623129">
    <property type="component" value="Unassembled WGS sequence"/>
</dbReference>
<accession>A0A833R0Y1</accession>
<evidence type="ECO:0000313" key="2">
    <source>
        <dbReference type="Proteomes" id="UP000623129"/>
    </source>
</evidence>
<comment type="caution">
    <text evidence="1">The sequence shown here is derived from an EMBL/GenBank/DDBJ whole genome shotgun (WGS) entry which is preliminary data.</text>
</comment>
<reference evidence="1" key="1">
    <citation type="submission" date="2020-01" db="EMBL/GenBank/DDBJ databases">
        <title>Genome sequence of Kobresia littledalei, the first chromosome-level genome in the family Cyperaceae.</title>
        <authorList>
            <person name="Qu G."/>
        </authorList>
    </citation>
    <scope>NUCLEOTIDE SEQUENCE</scope>
    <source>
        <strain evidence="1">C.B.Clarke</strain>
        <tissue evidence="1">Leaf</tissue>
    </source>
</reference>
<organism evidence="1 2">
    <name type="scientific">Carex littledalei</name>
    <dbReference type="NCBI Taxonomy" id="544730"/>
    <lineage>
        <taxon>Eukaryota</taxon>
        <taxon>Viridiplantae</taxon>
        <taxon>Streptophyta</taxon>
        <taxon>Embryophyta</taxon>
        <taxon>Tracheophyta</taxon>
        <taxon>Spermatophyta</taxon>
        <taxon>Magnoliopsida</taxon>
        <taxon>Liliopsida</taxon>
        <taxon>Poales</taxon>
        <taxon>Cyperaceae</taxon>
        <taxon>Cyperoideae</taxon>
        <taxon>Cariceae</taxon>
        <taxon>Carex</taxon>
        <taxon>Carex subgen. Euthyceras</taxon>
    </lineage>
</organism>
<sequence length="75" mass="8842">MDSSYGNESMGRRKWQFLQEQFIKNPKRLHRHSSKPEIILSKERTRVTSLTHISYSFSYFHGHATSRITVVISNC</sequence>